<dbReference type="GO" id="GO:0006032">
    <property type="term" value="P:chitin catabolic process"/>
    <property type="evidence" value="ECO:0007669"/>
    <property type="project" value="TreeGrafter"/>
</dbReference>
<keyword evidence="2" id="KW-0326">Glycosidase</keyword>
<keyword evidence="2" id="KW-0378">Hydrolase</keyword>
<keyword evidence="3" id="KW-1185">Reference proteome</keyword>
<sequence length="161" mass="18027">MGELQGMCNGPTGNLVEIADIKTAKAQLSTVRLTKYCNDYSETSISSGIFIILYSKILRIQKSLNLKNPLMQSQTSGLVRLLLTAAVAAGKYTVDTAYDIPTMAQYMDFINIMSYDLHGSWKSTTGHNSPLFPKSNEYGDQRYLNIIGCYLRFRYTQANKL</sequence>
<gene>
    <name evidence="2" type="ORF">MCOR_10182</name>
</gene>
<reference evidence="2 3" key="1">
    <citation type="submission" date="2020-06" db="EMBL/GenBank/DDBJ databases">
        <authorList>
            <person name="Li R."/>
            <person name="Bekaert M."/>
        </authorList>
    </citation>
    <scope>NUCLEOTIDE SEQUENCE [LARGE SCALE GENOMIC DNA]</scope>
    <source>
        <strain evidence="3">wild</strain>
    </source>
</reference>
<dbReference type="InterPro" id="IPR001223">
    <property type="entry name" value="Glyco_hydro18_cat"/>
</dbReference>
<dbReference type="EC" id="3.2.1.14" evidence="2"/>
<organism evidence="2 3">
    <name type="scientific">Mytilus coruscus</name>
    <name type="common">Sea mussel</name>
    <dbReference type="NCBI Taxonomy" id="42192"/>
    <lineage>
        <taxon>Eukaryota</taxon>
        <taxon>Metazoa</taxon>
        <taxon>Spiralia</taxon>
        <taxon>Lophotrochozoa</taxon>
        <taxon>Mollusca</taxon>
        <taxon>Bivalvia</taxon>
        <taxon>Autobranchia</taxon>
        <taxon>Pteriomorphia</taxon>
        <taxon>Mytilida</taxon>
        <taxon>Mytiloidea</taxon>
        <taxon>Mytilidae</taxon>
        <taxon>Mytilinae</taxon>
        <taxon>Mytilus</taxon>
    </lineage>
</organism>
<dbReference type="GO" id="GO:0005975">
    <property type="term" value="P:carbohydrate metabolic process"/>
    <property type="evidence" value="ECO:0007669"/>
    <property type="project" value="InterPro"/>
</dbReference>
<dbReference type="AlphaFoldDB" id="A0A6J8ATG8"/>
<dbReference type="Proteomes" id="UP000507470">
    <property type="component" value="Unassembled WGS sequence"/>
</dbReference>
<evidence type="ECO:0000259" key="1">
    <source>
        <dbReference type="PROSITE" id="PS51910"/>
    </source>
</evidence>
<protein>
    <submittedName>
        <fullName evidence="2">E3.2.1.14</fullName>
        <ecNumber evidence="2">3.2.1.14</ecNumber>
    </submittedName>
</protein>
<dbReference type="Pfam" id="PF00704">
    <property type="entry name" value="Glyco_hydro_18"/>
    <property type="match status" value="1"/>
</dbReference>
<dbReference type="GO" id="GO:0008843">
    <property type="term" value="F:endochitinase activity"/>
    <property type="evidence" value="ECO:0007669"/>
    <property type="project" value="UniProtKB-EC"/>
</dbReference>
<dbReference type="GO" id="GO:0005576">
    <property type="term" value="C:extracellular region"/>
    <property type="evidence" value="ECO:0007669"/>
    <property type="project" value="TreeGrafter"/>
</dbReference>
<feature type="domain" description="GH18" evidence="1">
    <location>
        <begin position="1"/>
        <end position="161"/>
    </location>
</feature>
<dbReference type="PANTHER" id="PTHR11177">
    <property type="entry name" value="CHITINASE"/>
    <property type="match status" value="1"/>
</dbReference>
<dbReference type="PROSITE" id="PS51910">
    <property type="entry name" value="GH18_2"/>
    <property type="match status" value="1"/>
</dbReference>
<dbReference type="EMBL" id="CACVKT020001816">
    <property type="protein sequence ID" value="CAC5371876.1"/>
    <property type="molecule type" value="Genomic_DNA"/>
</dbReference>
<proteinExistence type="predicted"/>
<dbReference type="InterPro" id="IPR050314">
    <property type="entry name" value="Glycosyl_Hydrlase_18"/>
</dbReference>
<evidence type="ECO:0000313" key="2">
    <source>
        <dbReference type="EMBL" id="CAC5371876.1"/>
    </source>
</evidence>
<accession>A0A6J8ATG8</accession>
<dbReference type="OrthoDB" id="76388at2759"/>
<name>A0A6J8ATG8_MYTCO</name>
<dbReference type="InterPro" id="IPR017853">
    <property type="entry name" value="GH"/>
</dbReference>
<dbReference type="SUPFAM" id="SSF51445">
    <property type="entry name" value="(Trans)glycosidases"/>
    <property type="match status" value="1"/>
</dbReference>
<dbReference type="Gene3D" id="3.20.20.80">
    <property type="entry name" value="Glycosidases"/>
    <property type="match status" value="1"/>
</dbReference>
<dbReference type="PANTHER" id="PTHR11177:SF317">
    <property type="entry name" value="CHITINASE 12-RELATED"/>
    <property type="match status" value="1"/>
</dbReference>
<evidence type="ECO:0000313" key="3">
    <source>
        <dbReference type="Proteomes" id="UP000507470"/>
    </source>
</evidence>
<dbReference type="GO" id="GO:0008061">
    <property type="term" value="F:chitin binding"/>
    <property type="evidence" value="ECO:0007669"/>
    <property type="project" value="TreeGrafter"/>
</dbReference>